<feature type="non-terminal residue" evidence="1">
    <location>
        <position position="1"/>
    </location>
</feature>
<evidence type="ECO:0000313" key="2">
    <source>
        <dbReference type="Proteomes" id="UP000003465"/>
    </source>
</evidence>
<comment type="caution">
    <text evidence="1">The sequence shown here is derived from an EMBL/GenBank/DDBJ whole genome shotgun (WGS) entry which is preliminary data.</text>
</comment>
<dbReference type="Proteomes" id="UP000003465">
    <property type="component" value="Unassembled WGS sequence"/>
</dbReference>
<protein>
    <submittedName>
        <fullName evidence="1">Uncharacterized protein</fullName>
    </submittedName>
</protein>
<dbReference type="EMBL" id="AEAG01003178">
    <property type="protein sequence ID" value="EGH27003.1"/>
    <property type="molecule type" value="Genomic_DNA"/>
</dbReference>
<gene>
    <name evidence="1" type="ORF">PSYMO_38168</name>
</gene>
<proteinExistence type="predicted"/>
<reference evidence="1 2" key="1">
    <citation type="journal article" date="2011" name="PLoS Pathog.">
        <title>Dynamic evolution of pathogenicity revealed by sequencing and comparative genomics of 19 Pseudomonas syringae isolates.</title>
        <authorList>
            <person name="Baltrus D.A."/>
            <person name="Nishimura M.T."/>
            <person name="Romanchuk A."/>
            <person name="Chang J.H."/>
            <person name="Mukhtar M.S."/>
            <person name="Cherkis K."/>
            <person name="Roach J."/>
            <person name="Grant S.R."/>
            <person name="Jones C.D."/>
            <person name="Dangl J.L."/>
        </authorList>
    </citation>
    <scope>NUCLEOTIDE SEQUENCE [LARGE SCALE GENOMIC DNA]</scope>
    <source>
        <strain evidence="1 2">301020</strain>
    </source>
</reference>
<accession>A0A656GME6</accession>
<dbReference type="AlphaFoldDB" id="A0A656GME6"/>
<feature type="non-terminal residue" evidence="1">
    <location>
        <position position="34"/>
    </location>
</feature>
<sequence length="34" mass="3741">SRCAASSKVGRVGGEPFDQVQLNRYLSDILEDDD</sequence>
<organism evidence="1 2">
    <name type="scientific">Pseudomonas amygdali pv. mori str. 301020</name>
    <dbReference type="NCBI Taxonomy" id="629261"/>
    <lineage>
        <taxon>Bacteria</taxon>
        <taxon>Pseudomonadati</taxon>
        <taxon>Pseudomonadota</taxon>
        <taxon>Gammaproteobacteria</taxon>
        <taxon>Pseudomonadales</taxon>
        <taxon>Pseudomonadaceae</taxon>
        <taxon>Pseudomonas</taxon>
        <taxon>Pseudomonas amygdali</taxon>
    </lineage>
</organism>
<evidence type="ECO:0000313" key="1">
    <source>
        <dbReference type="EMBL" id="EGH27003.1"/>
    </source>
</evidence>
<name>A0A656GME6_PSEA0</name>